<gene>
    <name evidence="1" type="ORF">J2T09_004498</name>
</gene>
<comment type="caution">
    <text evidence="1">The sequence shown here is derived from an EMBL/GenBank/DDBJ whole genome shotgun (WGS) entry which is preliminary data.</text>
</comment>
<organism evidence="1 2">
    <name type="scientific">Neorhizobium huautlense</name>
    <dbReference type="NCBI Taxonomy" id="67774"/>
    <lineage>
        <taxon>Bacteria</taxon>
        <taxon>Pseudomonadati</taxon>
        <taxon>Pseudomonadota</taxon>
        <taxon>Alphaproteobacteria</taxon>
        <taxon>Hyphomicrobiales</taxon>
        <taxon>Rhizobiaceae</taxon>
        <taxon>Rhizobium/Agrobacterium group</taxon>
        <taxon>Neorhizobium</taxon>
    </lineage>
</organism>
<evidence type="ECO:0000313" key="2">
    <source>
        <dbReference type="Proteomes" id="UP001241472"/>
    </source>
</evidence>
<sequence length="56" mass="5895">MGTTYFHKYLLISAVAFFAILALDIAVPAVVLSAMALLRWVVSLEIGPATMAKGAA</sequence>
<accession>A0ABT9PZ55</accession>
<evidence type="ECO:0008006" key="3">
    <source>
        <dbReference type="Google" id="ProtNLM"/>
    </source>
</evidence>
<keyword evidence="2" id="KW-1185">Reference proteome</keyword>
<dbReference type="EMBL" id="JAUSRF010000018">
    <property type="protein sequence ID" value="MDP9839722.1"/>
    <property type="molecule type" value="Genomic_DNA"/>
</dbReference>
<protein>
    <recommendedName>
        <fullName evidence="3">Transmembrane protein</fullName>
    </recommendedName>
</protein>
<reference evidence="1 2" key="1">
    <citation type="submission" date="2023-07" db="EMBL/GenBank/DDBJ databases">
        <title>Sorghum-associated microbial communities from plants grown in Nebraska, USA.</title>
        <authorList>
            <person name="Schachtman D."/>
        </authorList>
    </citation>
    <scope>NUCLEOTIDE SEQUENCE [LARGE SCALE GENOMIC DNA]</scope>
    <source>
        <strain evidence="1 2">DS1307</strain>
    </source>
</reference>
<proteinExistence type="predicted"/>
<evidence type="ECO:0000313" key="1">
    <source>
        <dbReference type="EMBL" id="MDP9839722.1"/>
    </source>
</evidence>
<dbReference type="Proteomes" id="UP001241472">
    <property type="component" value="Unassembled WGS sequence"/>
</dbReference>
<name>A0ABT9PZ55_9HYPH</name>